<keyword evidence="1" id="KW-0732">Signal</keyword>
<reference evidence="2" key="1">
    <citation type="submission" date="2014-09" db="EMBL/GenBank/DDBJ databases">
        <authorList>
            <person name="Magalhaes I.L.F."/>
            <person name="Oliveira U."/>
            <person name="Santos F.R."/>
            <person name="Vidigal T.H.D.A."/>
            <person name="Brescovit A.D."/>
            <person name="Santos A.J."/>
        </authorList>
    </citation>
    <scope>NUCLEOTIDE SEQUENCE</scope>
    <source>
        <tissue evidence="2">Shoot tissue taken approximately 20 cm above the soil surface</tissue>
    </source>
</reference>
<feature type="chain" id="PRO_5002063670" evidence="1">
    <location>
        <begin position="20"/>
        <end position="108"/>
    </location>
</feature>
<proteinExistence type="predicted"/>
<evidence type="ECO:0000313" key="2">
    <source>
        <dbReference type="EMBL" id="JAD80680.1"/>
    </source>
</evidence>
<accession>A0A0A9D4W9</accession>
<feature type="signal peptide" evidence="1">
    <location>
        <begin position="1"/>
        <end position="19"/>
    </location>
</feature>
<organism evidence="2">
    <name type="scientific">Arundo donax</name>
    <name type="common">Giant reed</name>
    <name type="synonym">Donax arundinaceus</name>
    <dbReference type="NCBI Taxonomy" id="35708"/>
    <lineage>
        <taxon>Eukaryota</taxon>
        <taxon>Viridiplantae</taxon>
        <taxon>Streptophyta</taxon>
        <taxon>Embryophyta</taxon>
        <taxon>Tracheophyta</taxon>
        <taxon>Spermatophyta</taxon>
        <taxon>Magnoliopsida</taxon>
        <taxon>Liliopsida</taxon>
        <taxon>Poales</taxon>
        <taxon>Poaceae</taxon>
        <taxon>PACMAD clade</taxon>
        <taxon>Arundinoideae</taxon>
        <taxon>Arundineae</taxon>
        <taxon>Arundo</taxon>
    </lineage>
</organism>
<name>A0A0A9D4W9_ARUDO</name>
<protein>
    <submittedName>
        <fullName evidence="2">Vef101a</fullName>
    </submittedName>
</protein>
<dbReference type="AlphaFoldDB" id="A0A0A9D4W9"/>
<dbReference type="EMBL" id="GBRH01217215">
    <property type="protein sequence ID" value="JAD80680.1"/>
    <property type="molecule type" value="Transcribed_RNA"/>
</dbReference>
<reference evidence="2" key="2">
    <citation type="journal article" date="2015" name="Data Brief">
        <title>Shoot transcriptome of the giant reed, Arundo donax.</title>
        <authorList>
            <person name="Barrero R.A."/>
            <person name="Guerrero F.D."/>
            <person name="Moolhuijzen P."/>
            <person name="Goolsby J.A."/>
            <person name="Tidwell J."/>
            <person name="Bellgard S.E."/>
            <person name="Bellgard M.I."/>
        </authorList>
    </citation>
    <scope>NUCLEOTIDE SEQUENCE</scope>
    <source>
        <tissue evidence="2">Shoot tissue taken approximately 20 cm above the soil surface</tissue>
    </source>
</reference>
<sequence>MLMLMLMPMPYWWWAQTKAHATTHSYKSISRNNIIMNNMVSRTETERTTFWGQLAQQIASLSSQTVVLLVVKDCYQDQLKHVQQKSHSLLAHTRLRTPPGHLQAILIP</sequence>
<evidence type="ECO:0000256" key="1">
    <source>
        <dbReference type="SAM" id="SignalP"/>
    </source>
</evidence>